<organism evidence="1">
    <name type="scientific">viral metagenome</name>
    <dbReference type="NCBI Taxonomy" id="1070528"/>
    <lineage>
        <taxon>unclassified sequences</taxon>
        <taxon>metagenomes</taxon>
        <taxon>organismal metagenomes</taxon>
    </lineage>
</organism>
<evidence type="ECO:0000313" key="1">
    <source>
        <dbReference type="EMBL" id="QHT99751.1"/>
    </source>
</evidence>
<evidence type="ECO:0008006" key="2">
    <source>
        <dbReference type="Google" id="ProtNLM"/>
    </source>
</evidence>
<reference evidence="1" key="1">
    <citation type="journal article" date="2020" name="Nature">
        <title>Giant virus diversity and host interactions through global metagenomics.</title>
        <authorList>
            <person name="Schulz F."/>
            <person name="Roux S."/>
            <person name="Paez-Espino D."/>
            <person name="Jungbluth S."/>
            <person name="Walsh D.A."/>
            <person name="Denef V.J."/>
            <person name="McMahon K.D."/>
            <person name="Konstantinidis K.T."/>
            <person name="Eloe-Fadrosh E.A."/>
            <person name="Kyrpides N.C."/>
            <person name="Woyke T."/>
        </authorList>
    </citation>
    <scope>NUCLEOTIDE SEQUENCE</scope>
    <source>
        <strain evidence="1">GVMAG-M-3300025727-45</strain>
    </source>
</reference>
<accession>A0A6C0J277</accession>
<name>A0A6C0J277_9ZZZZ</name>
<dbReference type="EMBL" id="MN740314">
    <property type="protein sequence ID" value="QHT99751.1"/>
    <property type="molecule type" value="Genomic_DNA"/>
</dbReference>
<protein>
    <recommendedName>
        <fullName evidence="2">Glycosyltransferase</fullName>
    </recommendedName>
</protein>
<proteinExistence type="predicted"/>
<sequence>MSEQKTVLILSTFPHQIIKFSLENIGKQYQTLAYQLDKYIRVNAGNKFKIFHQILPPRGTSTRIKNSDEYKKFNCGDFDFIIVCDNRGLYYRPEEFADYLKLKARKAVFTFSSNNAMVGKEDVLFYMVPSGKRNKKGCKFLGWTCDSMLCTSKQLRWKVQILIDHNYYGRHINMVEKDLTENITLQTCDFAKTYKGREIVIRRFIAGGVETMDPDNPTEQVKYIQGKGLSYKEACDVYSNTDVFIVTHTECMGLSVLESAMAGALIVAPEEYIKDELLKYVHHITFKDTIDWEKVIENIDPIKSRKMVMRFDITNFTQRIVDVMNNIDAHKENGLRFKNSHK</sequence>
<dbReference type="AlphaFoldDB" id="A0A6C0J277"/>